<keyword evidence="2" id="KW-1185">Reference proteome</keyword>
<dbReference type="HOGENOM" id="CLU_2991950_0_0_11"/>
<evidence type="ECO:0000313" key="2">
    <source>
        <dbReference type="Proteomes" id="UP000001020"/>
    </source>
</evidence>
<evidence type="ECO:0000313" key="1">
    <source>
        <dbReference type="EMBL" id="AAK46613.1"/>
    </source>
</evidence>
<protein>
    <submittedName>
        <fullName evidence="1">Uncharacterized protein</fullName>
    </submittedName>
</protein>
<dbReference type="EMBL" id="AE000516">
    <property type="protein sequence ID" value="AAK46613.1"/>
    <property type="molecule type" value="Genomic_DNA"/>
</dbReference>
<dbReference type="Proteomes" id="UP000001020">
    <property type="component" value="Chromosome"/>
</dbReference>
<organism evidence="1 2">
    <name type="scientific">Mycobacterium tuberculosis (strain CDC 1551 / Oshkosh)</name>
    <dbReference type="NCBI Taxonomy" id="83331"/>
    <lineage>
        <taxon>Bacteria</taxon>
        <taxon>Bacillati</taxon>
        <taxon>Actinomycetota</taxon>
        <taxon>Actinomycetes</taxon>
        <taxon>Mycobacteriales</taxon>
        <taxon>Mycobacteriaceae</taxon>
        <taxon>Mycobacterium</taxon>
        <taxon>Mycobacterium tuberculosis complex</taxon>
    </lineage>
</organism>
<dbReference type="KEGG" id="mtc:MT2330.1"/>
<dbReference type="AlphaFoldDB" id="Q8VJN3"/>
<name>Q8VJN3_MYCTO</name>
<gene>
    <name evidence="1" type="ordered locus">MT2330.1</name>
</gene>
<proteinExistence type="predicted"/>
<accession>Q8VJN3</accession>
<reference evidence="1 2" key="1">
    <citation type="journal article" date="2002" name="J. Bacteriol.">
        <title>Whole-genome comparison of Mycobacterium tuberculosis clinical and laboratory strains.</title>
        <authorList>
            <person name="Fleischmann R.D."/>
            <person name="Alland D."/>
            <person name="Eisen J.A."/>
            <person name="Carpenter L."/>
            <person name="White O."/>
            <person name="Peterson J."/>
            <person name="DeBoy R."/>
            <person name="Dodson R."/>
            <person name="Gwinn M."/>
            <person name="Haft D."/>
            <person name="Hickey E."/>
            <person name="Kolonay J.F."/>
            <person name="Nelson W.C."/>
            <person name="Umayam L.A."/>
            <person name="Ermolaeva M."/>
            <person name="Salzberg S.L."/>
            <person name="Delcher A."/>
            <person name="Utterback T."/>
            <person name="Weidman J."/>
            <person name="Khouri H."/>
            <person name="Gill J."/>
            <person name="Mikula A."/>
            <person name="Bishai W."/>
            <person name="Jacobs Jr W.R.Jr."/>
            <person name="Venter J.C."/>
            <person name="Fraser C.M."/>
        </authorList>
    </citation>
    <scope>NUCLEOTIDE SEQUENCE [LARGE SCALE GENOMIC DNA]</scope>
    <source>
        <strain evidence="2">CDC 1551 / Oshkosh</strain>
    </source>
</reference>
<sequence>MRRMPTQSAQFWAFRQQVGLTSAMVAGPVSAGRKRLPITAPLVGAITSLALGRFACPNSG</sequence>